<evidence type="ECO:0000313" key="1">
    <source>
        <dbReference type="EMBL" id="ONF74384.1"/>
    </source>
</evidence>
<protein>
    <recommendedName>
        <fullName evidence="3">Phenolic acid decarboxylase subunit D</fullName>
    </recommendedName>
</protein>
<name>A0A1W2M2W7_9PSEU</name>
<organism evidence="1 2">
    <name type="scientific">Amycolatopsis keratiniphila subsp. keratiniphila</name>
    <dbReference type="NCBI Taxonomy" id="227715"/>
    <lineage>
        <taxon>Bacteria</taxon>
        <taxon>Bacillati</taxon>
        <taxon>Actinomycetota</taxon>
        <taxon>Actinomycetes</taxon>
        <taxon>Pseudonocardiales</taxon>
        <taxon>Pseudonocardiaceae</taxon>
        <taxon>Amycolatopsis</taxon>
        <taxon>Amycolatopsis japonica group</taxon>
    </lineage>
</organism>
<dbReference type="EMBL" id="LQMT02000005">
    <property type="protein sequence ID" value="ONF74384.1"/>
    <property type="molecule type" value="Genomic_DNA"/>
</dbReference>
<dbReference type="NCBIfam" id="NF041205">
    <property type="entry name" value="VdcD"/>
    <property type="match status" value="1"/>
</dbReference>
<comment type="caution">
    <text evidence="1">The sequence shown here is derived from an EMBL/GenBank/DDBJ whole genome shotgun (WGS) entry which is preliminary data.</text>
</comment>
<dbReference type="AlphaFoldDB" id="A0A1W2M2W7"/>
<accession>A0A1W2M2W7</accession>
<evidence type="ECO:0008006" key="3">
    <source>
        <dbReference type="Google" id="ProtNLM"/>
    </source>
</evidence>
<gene>
    <name evidence="1" type="ORF">AVR91_0203605</name>
</gene>
<evidence type="ECO:0000313" key="2">
    <source>
        <dbReference type="Proteomes" id="UP000076660"/>
    </source>
</evidence>
<dbReference type="Pfam" id="PF26358">
    <property type="entry name" value="EcdD_BsdD_detox"/>
    <property type="match status" value="1"/>
</dbReference>
<dbReference type="InterPro" id="IPR047707">
    <property type="entry name" value="VdcD-like"/>
</dbReference>
<sequence>MTCPRCRSEETHQLATSPVPGVWEVWQCPTCLFCWRSTEPPSITNPDLYSERFRLSMSDIVEAGDFPPVPEVQAD</sequence>
<proteinExistence type="predicted"/>
<reference evidence="1 2" key="1">
    <citation type="submission" date="2016-12" db="EMBL/GenBank/DDBJ databases">
        <title>Amycolatopsis keratiniphila subsp. keratiniphila genome sequencing and assembly.</title>
        <authorList>
            <person name="Mayilraj S."/>
            <person name="Kaur N."/>
        </authorList>
    </citation>
    <scope>NUCLEOTIDE SEQUENCE [LARGE SCALE GENOMIC DNA]</scope>
    <source>
        <strain evidence="1 2">DSM 44409</strain>
    </source>
</reference>
<dbReference type="Proteomes" id="UP000076660">
    <property type="component" value="Unassembled WGS sequence"/>
</dbReference>
<dbReference type="RefSeq" id="WP_063276281.1">
    <property type="nucleotide sequence ID" value="NZ_LQMT02000005.1"/>
</dbReference>